<reference evidence="1" key="1">
    <citation type="journal article" date="2021" name="Mol. Plant Microbe Interact.">
        <title>Complete Genome Sequence of the Plant-Pathogenic Fungus Colletotrichum lupini.</title>
        <authorList>
            <person name="Baroncelli R."/>
            <person name="Pensec F."/>
            <person name="Da Lio D."/>
            <person name="Boufleur T."/>
            <person name="Vicente I."/>
            <person name="Sarrocco S."/>
            <person name="Picot A."/>
            <person name="Baraldi E."/>
            <person name="Sukno S."/>
            <person name="Thon M."/>
            <person name="Le Floch G."/>
        </authorList>
    </citation>
    <scope>NUCLEOTIDE SEQUENCE</scope>
    <source>
        <strain evidence="1">IMI 504893</strain>
    </source>
</reference>
<organism evidence="1 2">
    <name type="scientific">Colletotrichum lupini</name>
    <dbReference type="NCBI Taxonomy" id="145971"/>
    <lineage>
        <taxon>Eukaryota</taxon>
        <taxon>Fungi</taxon>
        <taxon>Dikarya</taxon>
        <taxon>Ascomycota</taxon>
        <taxon>Pezizomycotina</taxon>
        <taxon>Sordariomycetes</taxon>
        <taxon>Hypocreomycetidae</taxon>
        <taxon>Glomerellales</taxon>
        <taxon>Glomerellaceae</taxon>
        <taxon>Colletotrichum</taxon>
        <taxon>Colletotrichum acutatum species complex</taxon>
    </lineage>
</organism>
<accession>A0A9Q8WE90</accession>
<gene>
    <name evidence="1" type="ORF">CLUP02_05981</name>
</gene>
<protein>
    <submittedName>
        <fullName evidence="1">Uncharacterized protein</fullName>
    </submittedName>
</protein>
<dbReference type="GeneID" id="73339995"/>
<dbReference type="KEGG" id="clup:CLUP02_05981"/>
<name>A0A9Q8WE90_9PEZI</name>
<dbReference type="RefSeq" id="XP_049142128.1">
    <property type="nucleotide sequence ID" value="XM_049284985.1"/>
</dbReference>
<dbReference type="AlphaFoldDB" id="A0A9Q8WE90"/>
<dbReference type="EMBL" id="CP019475">
    <property type="protein sequence ID" value="UQC80498.1"/>
    <property type="molecule type" value="Genomic_DNA"/>
</dbReference>
<dbReference type="Proteomes" id="UP000830671">
    <property type="component" value="Chromosome 3"/>
</dbReference>
<evidence type="ECO:0000313" key="2">
    <source>
        <dbReference type="Proteomes" id="UP000830671"/>
    </source>
</evidence>
<sequence>MADWEFSAGGLQVVGFYGGFCGPGWKTKYPEMFSILRINLFPLQRLDETHVYRNWELVKTTSYKDTAGGGAHHGDASLSTGLTVDSLRFTSTSPTFPYNQLAVYPQHEPERMHAGPDTFVSSFNGLAKPASQSAHTGSRAAHRDRPSKLSCSLHHLFPPYIVPYSRLWSPSPLSTASPQAWTSAGCHAGKHETRRSQSGPILPLNKDQKCQPTSINLPRITATTATIRICCIKVTQANRLHLSHPVNAGGSDNYIRICVLLSPLMRV</sequence>
<evidence type="ECO:0000313" key="1">
    <source>
        <dbReference type="EMBL" id="UQC80498.1"/>
    </source>
</evidence>
<keyword evidence="2" id="KW-1185">Reference proteome</keyword>
<proteinExistence type="predicted"/>